<dbReference type="Proteomes" id="UP000317178">
    <property type="component" value="Chromosome"/>
</dbReference>
<sequence>MNGFTLEMAEGAIPVSPVVHSLVCLWHPDNTNAIVWTTL</sequence>
<reference evidence="1 2" key="1">
    <citation type="submission" date="2019-02" db="EMBL/GenBank/DDBJ databases">
        <title>Deep-cultivation of Planctomycetes and their phenomic and genomic characterization uncovers novel biology.</title>
        <authorList>
            <person name="Wiegand S."/>
            <person name="Jogler M."/>
            <person name="Boedeker C."/>
            <person name="Pinto D."/>
            <person name="Vollmers J."/>
            <person name="Rivas-Marin E."/>
            <person name="Kohn T."/>
            <person name="Peeters S.H."/>
            <person name="Heuer A."/>
            <person name="Rast P."/>
            <person name="Oberbeckmann S."/>
            <person name="Bunk B."/>
            <person name="Jeske O."/>
            <person name="Meyerdierks A."/>
            <person name="Storesund J.E."/>
            <person name="Kallscheuer N."/>
            <person name="Luecker S."/>
            <person name="Lage O.M."/>
            <person name="Pohl T."/>
            <person name="Merkel B.J."/>
            <person name="Hornburger P."/>
            <person name="Mueller R.-W."/>
            <person name="Bruemmer F."/>
            <person name="Labrenz M."/>
            <person name="Spormann A.M."/>
            <person name="Op den Camp H."/>
            <person name="Overmann J."/>
            <person name="Amann R."/>
            <person name="Jetten M.S.M."/>
            <person name="Mascher T."/>
            <person name="Medema M.H."/>
            <person name="Devos D.P."/>
            <person name="Kaster A.-K."/>
            <person name="Ovreas L."/>
            <person name="Rohde M."/>
            <person name="Galperin M.Y."/>
            <person name="Jogler C."/>
        </authorList>
    </citation>
    <scope>NUCLEOTIDE SEQUENCE [LARGE SCALE GENOMIC DNA]</scope>
    <source>
        <strain evidence="1 2">Pla110</strain>
    </source>
</reference>
<dbReference type="AlphaFoldDB" id="A0A518CJA2"/>
<evidence type="ECO:0000313" key="1">
    <source>
        <dbReference type="EMBL" id="QDU79303.1"/>
    </source>
</evidence>
<keyword evidence="2" id="KW-1185">Reference proteome</keyword>
<protein>
    <submittedName>
        <fullName evidence="1">Uncharacterized protein</fullName>
    </submittedName>
</protein>
<dbReference type="EMBL" id="CP036281">
    <property type="protein sequence ID" value="QDU79303.1"/>
    <property type="molecule type" value="Genomic_DNA"/>
</dbReference>
<organism evidence="1 2">
    <name type="scientific">Polystyrenella longa</name>
    <dbReference type="NCBI Taxonomy" id="2528007"/>
    <lineage>
        <taxon>Bacteria</taxon>
        <taxon>Pseudomonadati</taxon>
        <taxon>Planctomycetota</taxon>
        <taxon>Planctomycetia</taxon>
        <taxon>Planctomycetales</taxon>
        <taxon>Planctomycetaceae</taxon>
        <taxon>Polystyrenella</taxon>
    </lineage>
</organism>
<accession>A0A518CJA2</accession>
<evidence type="ECO:0000313" key="2">
    <source>
        <dbReference type="Proteomes" id="UP000317178"/>
    </source>
</evidence>
<dbReference type="KEGG" id="plon:Pla110_10110"/>
<proteinExistence type="predicted"/>
<gene>
    <name evidence="1" type="ORF">Pla110_10110</name>
</gene>
<name>A0A518CJA2_9PLAN</name>